<keyword evidence="1" id="KW-0472">Membrane</keyword>
<dbReference type="RefSeq" id="WP_094845153.1">
    <property type="nucleotide sequence ID" value="NZ_NEVJ01000001.1"/>
</dbReference>
<keyword evidence="1" id="KW-0812">Transmembrane</keyword>
<accession>A0A261RP18</accession>
<comment type="caution">
    <text evidence="2">The sequence shown here is derived from an EMBL/GenBank/DDBJ whole genome shotgun (WGS) entry which is preliminary data.</text>
</comment>
<feature type="transmembrane region" description="Helical" evidence="1">
    <location>
        <begin position="103"/>
        <end position="130"/>
    </location>
</feature>
<keyword evidence="1" id="KW-1133">Transmembrane helix</keyword>
<reference evidence="2" key="1">
    <citation type="submission" date="2017-05" db="EMBL/GenBank/DDBJ databases">
        <title>Complete and WGS of Bordetella genogroups.</title>
        <authorList>
            <person name="Spilker T."/>
            <person name="Lipuma J."/>
        </authorList>
    </citation>
    <scope>NUCLEOTIDE SEQUENCE</scope>
    <source>
        <strain evidence="2">AU21707</strain>
    </source>
</reference>
<evidence type="ECO:0000313" key="2">
    <source>
        <dbReference type="EMBL" id="OZI26033.1"/>
    </source>
</evidence>
<evidence type="ECO:0000313" key="3">
    <source>
        <dbReference type="Proteomes" id="UP000216857"/>
    </source>
</evidence>
<dbReference type="AlphaFoldDB" id="A0A261RP18"/>
<proteinExistence type="predicted"/>
<sequence>MPPELKAELPPPRSKLELLYREMLESCAQATERGEAVTARLELVAQTCQSLPSALRQAASAASLQVSEQASRALLDSARTIAAADRDLRKTAHAISSGFLRNAWLTASLCAGSAFLGALLGALLAILALLPH</sequence>
<organism evidence="2 3">
    <name type="scientific">Bordetella genomosp. 9</name>
    <dbReference type="NCBI Taxonomy" id="1416803"/>
    <lineage>
        <taxon>Bacteria</taxon>
        <taxon>Pseudomonadati</taxon>
        <taxon>Pseudomonadota</taxon>
        <taxon>Betaproteobacteria</taxon>
        <taxon>Burkholderiales</taxon>
        <taxon>Alcaligenaceae</taxon>
        <taxon>Bordetella</taxon>
    </lineage>
</organism>
<evidence type="ECO:0000256" key="1">
    <source>
        <dbReference type="SAM" id="Phobius"/>
    </source>
</evidence>
<dbReference type="Proteomes" id="UP000216857">
    <property type="component" value="Unassembled WGS sequence"/>
</dbReference>
<protein>
    <submittedName>
        <fullName evidence="2">Uncharacterized protein</fullName>
    </submittedName>
</protein>
<dbReference type="OrthoDB" id="8637285at2"/>
<dbReference type="EMBL" id="NEVJ01000001">
    <property type="protein sequence ID" value="OZI26033.1"/>
    <property type="molecule type" value="Genomic_DNA"/>
</dbReference>
<keyword evidence="3" id="KW-1185">Reference proteome</keyword>
<gene>
    <name evidence="2" type="ORF">CAL26_01375</name>
</gene>
<name>A0A261RP18_9BORD</name>